<keyword evidence="2" id="KW-0472">Membrane</keyword>
<feature type="region of interest" description="Disordered" evidence="1">
    <location>
        <begin position="1"/>
        <end position="22"/>
    </location>
</feature>
<evidence type="ECO:0000256" key="1">
    <source>
        <dbReference type="SAM" id="MobiDB-lite"/>
    </source>
</evidence>
<feature type="region of interest" description="Disordered" evidence="1">
    <location>
        <begin position="131"/>
        <end position="315"/>
    </location>
</feature>
<evidence type="ECO:0000313" key="4">
    <source>
        <dbReference type="Proteomes" id="UP000030640"/>
    </source>
</evidence>
<feature type="compositionally biased region" description="Basic and acidic residues" evidence="1">
    <location>
        <begin position="295"/>
        <end position="309"/>
    </location>
</feature>
<feature type="compositionally biased region" description="Pro residues" evidence="1">
    <location>
        <begin position="202"/>
        <end position="212"/>
    </location>
</feature>
<feature type="compositionally biased region" description="Polar residues" evidence="1">
    <location>
        <begin position="216"/>
        <end position="226"/>
    </location>
</feature>
<dbReference type="AlphaFoldDB" id="W7A1Y9"/>
<dbReference type="VEuPathDB" id="PlasmoDB:C922_04318"/>
<dbReference type="GeneID" id="20039592"/>
<reference evidence="3 4" key="1">
    <citation type="submission" date="2013-02" db="EMBL/GenBank/DDBJ databases">
        <title>The Genome Sequence of Plasmodium inui San Antonio 1.</title>
        <authorList>
            <consortium name="The Broad Institute Genome Sequencing Platform"/>
            <consortium name="The Broad Institute Genome Sequencing Center for Infectious Disease"/>
            <person name="Neafsey D."/>
            <person name="Cheeseman I."/>
            <person name="Volkman S."/>
            <person name="Adams J."/>
            <person name="Walker B."/>
            <person name="Young S.K."/>
            <person name="Zeng Q."/>
            <person name="Gargeya S."/>
            <person name="Fitzgerald M."/>
            <person name="Haas B."/>
            <person name="Abouelleil A."/>
            <person name="Alvarado L."/>
            <person name="Arachchi H.M."/>
            <person name="Berlin A.M."/>
            <person name="Chapman S.B."/>
            <person name="Dewar J."/>
            <person name="Goldberg J."/>
            <person name="Griggs A."/>
            <person name="Gujja S."/>
            <person name="Hansen M."/>
            <person name="Howarth C."/>
            <person name="Imamovic A."/>
            <person name="Larimer J."/>
            <person name="McCowan C."/>
            <person name="Murphy C."/>
            <person name="Neiman D."/>
            <person name="Pearson M."/>
            <person name="Priest M."/>
            <person name="Roberts A."/>
            <person name="Saif S."/>
            <person name="Shea T."/>
            <person name="Sisk P."/>
            <person name="Sykes S."/>
            <person name="Wortman J."/>
            <person name="Nusbaum C."/>
            <person name="Birren B."/>
        </authorList>
    </citation>
    <scope>NUCLEOTIDE SEQUENCE [LARGE SCALE GENOMIC DNA]</scope>
    <source>
        <strain evidence="3 4">San Antonio 1</strain>
    </source>
</reference>
<feature type="compositionally biased region" description="Polar residues" evidence="1">
    <location>
        <begin position="9"/>
        <end position="22"/>
    </location>
</feature>
<dbReference type="EMBL" id="KI965480">
    <property type="protein sequence ID" value="EUD65373.1"/>
    <property type="molecule type" value="Genomic_DNA"/>
</dbReference>
<evidence type="ECO:0000313" key="3">
    <source>
        <dbReference type="EMBL" id="EUD65373.1"/>
    </source>
</evidence>
<feature type="transmembrane region" description="Helical" evidence="2">
    <location>
        <begin position="678"/>
        <end position="698"/>
    </location>
</feature>
<dbReference type="OrthoDB" id="9048614at2759"/>
<dbReference type="RefSeq" id="XP_008818123.1">
    <property type="nucleotide sequence ID" value="XM_008819901.1"/>
</dbReference>
<organism evidence="3 4">
    <name type="scientific">Plasmodium inui San Antonio 1</name>
    <dbReference type="NCBI Taxonomy" id="1237626"/>
    <lineage>
        <taxon>Eukaryota</taxon>
        <taxon>Sar</taxon>
        <taxon>Alveolata</taxon>
        <taxon>Apicomplexa</taxon>
        <taxon>Aconoidasida</taxon>
        <taxon>Haemosporida</taxon>
        <taxon>Plasmodiidae</taxon>
        <taxon>Plasmodium</taxon>
        <taxon>Plasmodium (Plasmodium)</taxon>
    </lineage>
</organism>
<dbReference type="Gene3D" id="1.20.120.20">
    <property type="entry name" value="Apolipoprotein"/>
    <property type="match status" value="1"/>
</dbReference>
<feature type="compositionally biased region" description="Pro residues" evidence="1">
    <location>
        <begin position="180"/>
        <end position="191"/>
    </location>
</feature>
<dbReference type="Proteomes" id="UP000030640">
    <property type="component" value="Unassembled WGS sequence"/>
</dbReference>
<keyword evidence="2" id="KW-1133">Transmembrane helix</keyword>
<evidence type="ECO:0000256" key="2">
    <source>
        <dbReference type="SAM" id="Phobius"/>
    </source>
</evidence>
<accession>W7A1Y9</accession>
<sequence length="731" mass="81656">MEQRRSVESETTTNDGSESEIKSSTDVFPSVIERLMGCSLKYKVNIVEFFNKVSLFVLALWILNFLSNQTNFSERWDNNSNDGKTGITPILGAKMNRSLSQVDVISMTSHLPKYCRPWDKPSTYTDVSQFPVKMPTRSMPPKGPNKMPSYGPRTRGPPNGRPPFPPNGYHQDGTLKRPPPHGPPNEGPQLPPYNCHQNDPTKGPPRQGPPNKHPQLPQNDYHQNDPTKGPPRQGPPNEHPKLPQNDSHQDDPLKGPPPYGPPSGSLQDRAEVSPHEGPPSGSPQSAAEVSAPRGPSDDSPSRYASERSKSPAGVNESEVYLREIFPPVPPRGHDPSVPVMFEHHKQFFQQTEANEELEFIDPRYENLKYMKEDRDNKILAGNPPSDKGENVNPANNIDIVRRPAPQQIRVQKVQEEEKKGILGEFADTIMSNIYEVEMERNPALELIKENIIDNIISANKGVKKNIDMITENIANVLKTSETSDWKLHMDLIKETIVEKIGSLDPEDIKSKCGEIKENILEKITENIESDVKPKINDIKDTINRNIETFEHEVIPQIGKTIKDCVTDTIGDISTGIEKTSETIKDAVVSNVKTLYDNVPEGIKDMAKKMTPDPNLTMEENLINAVTKSRYGFKVFGSVTNYFKNLGRRTKAVGSAVISFAFTIGAIGTLIGGGSQTTAVIVLLFIALFFAYYAIAKLLKVSILKKFKSWKRNFLKKMSKKNKKNELQEDVG</sequence>
<gene>
    <name evidence="3" type="ORF">C922_04318</name>
</gene>
<protein>
    <submittedName>
        <fullName evidence="3">Uncharacterized protein</fullName>
    </submittedName>
</protein>
<proteinExistence type="predicted"/>
<name>W7A1Y9_9APIC</name>
<keyword evidence="2" id="KW-0812">Transmembrane</keyword>
<keyword evidence="4" id="KW-1185">Reference proteome</keyword>
<feature type="transmembrane region" description="Helical" evidence="2">
    <location>
        <begin position="651"/>
        <end position="672"/>
    </location>
</feature>